<sequence>MKVLWFPGNGAIYASDNKYNGGGWTGALARELIAKHPEMDLAMAIPWKDYFEDQIGGVKIYGIPTIKLKSIGYQRKLKSQILVMRQIVDKFQPDIIHVFGSEHTGGMVASVTKIPVVLHLQGIMNFLYGAWLPQNMSWGKYIRMCPKHWNERAYIQHRCSTEKSILNSCKFLMGRTEMDKRVSAILSPDSKYFYCSEMLRPEIYHSPKIWTYHDRSKKIIVSVISAPIYKGGDVILRTAKILKEDIAADFEWKVYGVKDMKVWEKLCGIKAKDVNICICGIINAVGLVDAVTDADVFVHPSYIENSPNTVCEAQVLGIPVIANHVGGVSSLIKHMENGILLPANDPYMSASYVSDIFSDKNLATRIGTEGRKVAINRHNPNTIVNDVMNVYYKILKQ</sequence>
<dbReference type="GO" id="GO:0016757">
    <property type="term" value="F:glycosyltransferase activity"/>
    <property type="evidence" value="ECO:0007669"/>
    <property type="project" value="UniProtKB-KW"/>
</dbReference>
<dbReference type="STRING" id="264731.PRU_1762"/>
<dbReference type="EC" id="2.4.1.-" evidence="2"/>
<dbReference type="KEGG" id="pru:PRU_1762"/>
<dbReference type="eggNOG" id="COG0707">
    <property type="taxonomic scope" value="Bacteria"/>
</dbReference>
<dbReference type="RefSeq" id="WP_013063703.1">
    <property type="nucleotide sequence ID" value="NC_014033.1"/>
</dbReference>
<dbReference type="Proteomes" id="UP000000927">
    <property type="component" value="Chromosome"/>
</dbReference>
<evidence type="ECO:0000259" key="1">
    <source>
        <dbReference type="Pfam" id="PF00534"/>
    </source>
</evidence>
<dbReference type="SUPFAM" id="SSF53756">
    <property type="entry name" value="UDP-Glycosyltransferase/glycogen phosphorylase"/>
    <property type="match status" value="1"/>
</dbReference>
<keyword evidence="3" id="KW-1185">Reference proteome</keyword>
<dbReference type="CDD" id="cd03801">
    <property type="entry name" value="GT4_PimA-like"/>
    <property type="match status" value="1"/>
</dbReference>
<name>D5ETV0_XYLR2</name>
<dbReference type="Pfam" id="PF00534">
    <property type="entry name" value="Glycos_transf_1"/>
    <property type="match status" value="1"/>
</dbReference>
<reference evidence="2 3" key="1">
    <citation type="journal article" date="2010" name="Microb. Ecol.">
        <title>Comparative genome analysis of Prevotella ruminicola and Prevotella bryantii: insights into their environmental niche.</title>
        <authorList>
            <consortium name="North American Consortium for Rumen Bacteria"/>
            <person name="Purushe J."/>
            <person name="Fouts D.E."/>
            <person name="Morrison M."/>
            <person name="White B.A."/>
            <person name="Mackie R.I."/>
            <person name="Coutinho P.M."/>
            <person name="Henrissat B."/>
            <person name="Nelson K.E."/>
        </authorList>
    </citation>
    <scope>NUCLEOTIDE SEQUENCE [LARGE SCALE GENOMIC DNA]</scope>
    <source>
        <strain evidence="3">ATCC 19189 / JCM 8958 / 23</strain>
    </source>
</reference>
<accession>D5ETV0</accession>
<dbReference type="Gene3D" id="3.40.50.2000">
    <property type="entry name" value="Glycogen Phosphorylase B"/>
    <property type="match status" value="2"/>
</dbReference>
<dbReference type="InterPro" id="IPR050194">
    <property type="entry name" value="Glycosyltransferase_grp1"/>
</dbReference>
<proteinExistence type="predicted"/>
<dbReference type="PANTHER" id="PTHR45947">
    <property type="entry name" value="SULFOQUINOVOSYL TRANSFERASE SQD2"/>
    <property type="match status" value="1"/>
</dbReference>
<feature type="domain" description="Glycosyl transferase family 1" evidence="1">
    <location>
        <begin position="215"/>
        <end position="372"/>
    </location>
</feature>
<dbReference type="InterPro" id="IPR001296">
    <property type="entry name" value="Glyco_trans_1"/>
</dbReference>
<dbReference type="AlphaFoldDB" id="D5ETV0"/>
<dbReference type="GeneID" id="31501317"/>
<organism evidence="2 3">
    <name type="scientific">Xylanibacter ruminicola (strain ATCC 19189 / DSM 19721 / CIP 105475 / JCM 8958 / 23)</name>
    <name type="common">Prevotella ruminicola</name>
    <dbReference type="NCBI Taxonomy" id="264731"/>
    <lineage>
        <taxon>Bacteria</taxon>
        <taxon>Pseudomonadati</taxon>
        <taxon>Bacteroidota</taxon>
        <taxon>Bacteroidia</taxon>
        <taxon>Bacteroidales</taxon>
        <taxon>Prevotellaceae</taxon>
        <taxon>Xylanibacter</taxon>
    </lineage>
</organism>
<keyword evidence="2" id="KW-0808">Transferase</keyword>
<evidence type="ECO:0000313" key="3">
    <source>
        <dbReference type="Proteomes" id="UP000000927"/>
    </source>
</evidence>
<dbReference type="HOGENOM" id="CLU_053837_0_0_10"/>
<dbReference type="PANTHER" id="PTHR45947:SF3">
    <property type="entry name" value="SULFOQUINOVOSYL TRANSFERASE SQD2"/>
    <property type="match status" value="1"/>
</dbReference>
<gene>
    <name evidence="2" type="ordered locus">PRU_1762</name>
</gene>
<protein>
    <submittedName>
        <fullName evidence="2">Glycosyltransferase, group 1 family</fullName>
        <ecNumber evidence="2">2.4.1.-</ecNumber>
    </submittedName>
</protein>
<dbReference type="eggNOG" id="COG0438">
    <property type="taxonomic scope" value="Bacteria"/>
</dbReference>
<dbReference type="EMBL" id="CP002006">
    <property type="protein sequence ID" value="ADE81716.1"/>
    <property type="molecule type" value="Genomic_DNA"/>
</dbReference>
<keyword evidence="2" id="KW-0328">Glycosyltransferase</keyword>
<evidence type="ECO:0000313" key="2">
    <source>
        <dbReference type="EMBL" id="ADE81716.1"/>
    </source>
</evidence>
<dbReference type="CAZy" id="GT4">
    <property type="family name" value="Glycosyltransferase Family 4"/>
</dbReference>